<protein>
    <submittedName>
        <fullName evidence="5">Uncharacterized protein</fullName>
    </submittedName>
</protein>
<feature type="domain" description="DUF5614" evidence="4">
    <location>
        <begin position="18"/>
        <end position="207"/>
    </location>
</feature>
<evidence type="ECO:0000259" key="3">
    <source>
        <dbReference type="Pfam" id="PF07000"/>
    </source>
</evidence>
<gene>
    <name evidence="5" type="ORF">CAEBREN_31892</name>
</gene>
<dbReference type="InParanoid" id="G0MPV2"/>
<dbReference type="PANTHER" id="PTHR13379:SF0">
    <property type="entry name" value="UPF0415 PROTEIN C7ORF25"/>
    <property type="match status" value="1"/>
</dbReference>
<dbReference type="Pfam" id="PF18474">
    <property type="entry name" value="DUF5614"/>
    <property type="match status" value="1"/>
</dbReference>
<dbReference type="OrthoDB" id="441890at2759"/>
<organism evidence="6">
    <name type="scientific">Caenorhabditis brenneri</name>
    <name type="common">Nematode worm</name>
    <dbReference type="NCBI Taxonomy" id="135651"/>
    <lineage>
        <taxon>Eukaryota</taxon>
        <taxon>Metazoa</taxon>
        <taxon>Ecdysozoa</taxon>
        <taxon>Nematoda</taxon>
        <taxon>Chromadorea</taxon>
        <taxon>Rhabditida</taxon>
        <taxon>Rhabditina</taxon>
        <taxon>Rhabditomorpha</taxon>
        <taxon>Rhabditoidea</taxon>
        <taxon>Rhabditidae</taxon>
        <taxon>Peloderinae</taxon>
        <taxon>Caenorhabditis</taxon>
    </lineage>
</organism>
<dbReference type="InterPro" id="IPR041076">
    <property type="entry name" value="DUF5614"/>
</dbReference>
<reference evidence="6" key="1">
    <citation type="submission" date="2011-07" db="EMBL/GenBank/DDBJ databases">
        <authorList>
            <consortium name="Caenorhabditis brenneri Sequencing and Analysis Consortium"/>
            <person name="Wilson R.K."/>
        </authorList>
    </citation>
    <scope>NUCLEOTIDE SEQUENCE [LARGE SCALE GENOMIC DNA]</scope>
    <source>
        <strain evidence="6">PB2801</strain>
    </source>
</reference>
<proteinExistence type="inferred from homology"/>
<accession>G0MPV2</accession>
<dbReference type="Pfam" id="PF07000">
    <property type="entry name" value="DUF1308"/>
    <property type="match status" value="1"/>
</dbReference>
<evidence type="ECO:0000313" key="5">
    <source>
        <dbReference type="EMBL" id="EGT40826.1"/>
    </source>
</evidence>
<dbReference type="AlphaFoldDB" id="G0MPV2"/>
<evidence type="ECO:0000256" key="1">
    <source>
        <dbReference type="ARBA" id="ARBA00006588"/>
    </source>
</evidence>
<dbReference type="FunCoup" id="G0MPV2">
    <property type="interactions" value="1924"/>
</dbReference>
<evidence type="ECO:0000259" key="4">
    <source>
        <dbReference type="Pfam" id="PF18474"/>
    </source>
</evidence>
<feature type="region of interest" description="Disordered" evidence="2">
    <location>
        <begin position="206"/>
        <end position="225"/>
    </location>
</feature>
<sequence>MSDNVEAIPTIEQRRTEKINEVKAALQKLAHPRFEKLTNRGKMEKMMQTEIELLQKSPPAKLENHLVTCNYAFYKSIIDEIETMGNASAVCMNFKRERVLISVDIITNEPHVWIKVVNRSAKTILIEYRDGKRSGDIIEQIKQHQYVSRRFNKPLIRVIFKNGILREMAEKLTRHGIHVVGELVEKEDPNLIGKWNEDMIEKLNEDDPSWKEEEEESPRSAPIPAYPAPTVPTLNLDISAVMLLVSNLCEPGGANFMFKEEMINKHAACERMKPAKAEVLKRMEGHKLIMSKMAFERVSEIVSTVGGAKEKERFAELVKAIERIPDPVDEAVGDVAKLNSVKDITPYTKRVFSCALITKTRTITANASFLEHAKQKSIYFKTIVIKPRPLTEQKEAFAQPL</sequence>
<dbReference type="InterPro" id="IPR010733">
    <property type="entry name" value="DUF1308"/>
</dbReference>
<dbReference type="PANTHER" id="PTHR13379">
    <property type="entry name" value="UNCHARACTERIZED DUF1308"/>
    <property type="match status" value="1"/>
</dbReference>
<evidence type="ECO:0000313" key="6">
    <source>
        <dbReference type="Proteomes" id="UP000008068"/>
    </source>
</evidence>
<dbReference type="Proteomes" id="UP000008068">
    <property type="component" value="Unassembled WGS sequence"/>
</dbReference>
<keyword evidence="6" id="KW-1185">Reference proteome</keyword>
<feature type="domain" description="DUF1308" evidence="3">
    <location>
        <begin position="234"/>
        <end position="399"/>
    </location>
</feature>
<dbReference type="eggNOG" id="KOG4529">
    <property type="taxonomic scope" value="Eukaryota"/>
</dbReference>
<dbReference type="STRING" id="135651.G0MPV2"/>
<dbReference type="EMBL" id="GL379806">
    <property type="protein sequence ID" value="EGT40826.1"/>
    <property type="molecule type" value="Genomic_DNA"/>
</dbReference>
<name>G0MPV2_CAEBE</name>
<dbReference type="HOGENOM" id="CLU_683782_0_0_1"/>
<evidence type="ECO:0000256" key="2">
    <source>
        <dbReference type="SAM" id="MobiDB-lite"/>
    </source>
</evidence>
<comment type="similarity">
    <text evidence="1">Belongs to the UPF0415 family.</text>
</comment>